<evidence type="ECO:0000256" key="1">
    <source>
        <dbReference type="ARBA" id="ARBA00004114"/>
    </source>
</evidence>
<proteinExistence type="predicted"/>
<keyword evidence="5" id="KW-0963">Cytoplasm</keyword>
<dbReference type="PANTHER" id="PTHR31477">
    <property type="entry name" value="CENTROSOMAL PROTEIN OF 44 KDA"/>
    <property type="match status" value="1"/>
</dbReference>
<evidence type="ECO:0000256" key="8">
    <source>
        <dbReference type="ARBA" id="ARBA00046235"/>
    </source>
</evidence>
<keyword evidence="7" id="KW-0206">Cytoskeleton</keyword>
<dbReference type="EMBL" id="JACVVK020000434">
    <property type="protein sequence ID" value="KAK7474520.1"/>
    <property type="molecule type" value="Genomic_DNA"/>
</dbReference>
<dbReference type="GO" id="GO:0005814">
    <property type="term" value="C:centriole"/>
    <property type="evidence" value="ECO:0007669"/>
    <property type="project" value="UniProtKB-SubCell"/>
</dbReference>
<evidence type="ECO:0000256" key="3">
    <source>
        <dbReference type="ARBA" id="ARBA00004647"/>
    </source>
</evidence>
<evidence type="ECO:0000313" key="13">
    <source>
        <dbReference type="Proteomes" id="UP001519460"/>
    </source>
</evidence>
<keyword evidence="6 9" id="KW-0175">Coiled coil</keyword>
<reference evidence="12 13" key="1">
    <citation type="journal article" date="2023" name="Sci. Data">
        <title>Genome assembly of the Korean intertidal mud-creeper Batillaria attramentaria.</title>
        <authorList>
            <person name="Patra A.K."/>
            <person name="Ho P.T."/>
            <person name="Jun S."/>
            <person name="Lee S.J."/>
            <person name="Kim Y."/>
            <person name="Won Y.J."/>
        </authorList>
    </citation>
    <scope>NUCLEOTIDE SEQUENCE [LARGE SCALE GENOMIC DNA]</scope>
    <source>
        <strain evidence="12">Wonlab-2016</strain>
    </source>
</reference>
<accession>A0ABD0JIE1</accession>
<dbReference type="Pfam" id="PF15007">
    <property type="entry name" value="CEP44"/>
    <property type="match status" value="1"/>
</dbReference>
<evidence type="ECO:0000259" key="11">
    <source>
        <dbReference type="Pfam" id="PF15007"/>
    </source>
</evidence>
<evidence type="ECO:0000313" key="12">
    <source>
        <dbReference type="EMBL" id="KAK7474520.1"/>
    </source>
</evidence>
<keyword evidence="13" id="KW-1185">Reference proteome</keyword>
<evidence type="ECO:0000256" key="4">
    <source>
        <dbReference type="ARBA" id="ARBA00014053"/>
    </source>
</evidence>
<evidence type="ECO:0000256" key="2">
    <source>
        <dbReference type="ARBA" id="ARBA00004214"/>
    </source>
</evidence>
<dbReference type="GO" id="GO:0030496">
    <property type="term" value="C:midbody"/>
    <property type="evidence" value="ECO:0007669"/>
    <property type="project" value="UniProtKB-SubCell"/>
</dbReference>
<feature type="coiled-coil region" evidence="9">
    <location>
        <begin position="287"/>
        <end position="352"/>
    </location>
</feature>
<evidence type="ECO:0000256" key="7">
    <source>
        <dbReference type="ARBA" id="ARBA00023212"/>
    </source>
</evidence>
<dbReference type="PANTHER" id="PTHR31477:SF1">
    <property type="entry name" value="CENTROSOMAL PROTEIN OF 44 KDA"/>
    <property type="match status" value="1"/>
</dbReference>
<dbReference type="Proteomes" id="UP001519460">
    <property type="component" value="Unassembled WGS sequence"/>
</dbReference>
<feature type="region of interest" description="Disordered" evidence="10">
    <location>
        <begin position="425"/>
        <end position="444"/>
    </location>
</feature>
<dbReference type="AlphaFoldDB" id="A0ABD0JIE1"/>
<comment type="function">
    <text evidence="8">Centriole-enriched microtubule-binding protein involved in centriole biogenesis. In collaboration with CEP295 and POC1B, is required for the centriole-to-centrosome conversion by ensuring the formation of bona fide centriole wall. Functions as a linker component that maintains centrosome cohesion. Associates with CROCC and regulates its stability and localization to the centrosome.</text>
</comment>
<name>A0ABD0JIE1_9CAEN</name>
<comment type="caution">
    <text evidence="12">The sequence shown here is derived from an EMBL/GenBank/DDBJ whole genome shotgun (WGS) entry which is preliminary data.</text>
</comment>
<evidence type="ECO:0000256" key="10">
    <source>
        <dbReference type="SAM" id="MobiDB-lite"/>
    </source>
</evidence>
<dbReference type="GO" id="GO:0000922">
    <property type="term" value="C:spindle pole"/>
    <property type="evidence" value="ECO:0007669"/>
    <property type="project" value="UniProtKB-SubCell"/>
</dbReference>
<evidence type="ECO:0000256" key="9">
    <source>
        <dbReference type="SAM" id="Coils"/>
    </source>
</evidence>
<sequence length="509" mass="56305">MGAPGDMKNNLKILETEVRYMKYPEELDLEGVTKGKPQAFLPLYSHAFNNYSPEFTAEVVQLLDEGLYGKSDLRFMEAVYRVLRDMFNYKPSITKDQFFSTSGFAERKVMMCGDVLRLIRERSRNYGPHKPTNPNIKVSAVIDNRRTSKGASKQSLDSLVSVEPANTTVNRKVAQRPITAPNSLHKGLSAKGMAGMGVDEGTHLARSHAGRGTSPPRASLTNNAVEVVSMPATRSPDSGHPRVVDVLAKSPEHSINEPPLPRDHRTDAMETILSKVRDLPTQLASFMQAVEGRLQKVEERLSQVEESAKQKPTSVSVDEMGRETEEELRQQMETLRSRLILLENRITLAESKAQTKDMKELAQVARSHEKMECENVSSPFGALERGGFNPAGAKKHSSDDSFASSLVKNFSPIRREGTVFCMGNDTTLSEPDPRRSSTPTHPQYTAMHSSERVRQAGENVGEPVTELSSSFRTLGLDTSTQQQVDRIKGLLHSTKMLLPTPDNPANGSA</sequence>
<comment type="subcellular location">
    <subcellularLocation>
        <location evidence="1">Cytoplasm</location>
        <location evidence="1">Cytoskeleton</location>
        <location evidence="1">Microtubule organizing center</location>
        <location evidence="1">Centrosome</location>
        <location evidence="1">Centriole</location>
    </subcellularLocation>
    <subcellularLocation>
        <location evidence="3">Cytoplasm</location>
        <location evidence="3">Cytoskeleton</location>
        <location evidence="3">Spindle pole</location>
    </subcellularLocation>
    <subcellularLocation>
        <location evidence="2">Midbody</location>
    </subcellularLocation>
</comment>
<feature type="domain" description="Centrosomal CEP44" evidence="11">
    <location>
        <begin position="6"/>
        <end position="125"/>
    </location>
</feature>
<gene>
    <name evidence="12" type="ORF">BaRGS_00034214</name>
</gene>
<evidence type="ECO:0000256" key="6">
    <source>
        <dbReference type="ARBA" id="ARBA00023054"/>
    </source>
</evidence>
<organism evidence="12 13">
    <name type="scientific">Batillaria attramentaria</name>
    <dbReference type="NCBI Taxonomy" id="370345"/>
    <lineage>
        <taxon>Eukaryota</taxon>
        <taxon>Metazoa</taxon>
        <taxon>Spiralia</taxon>
        <taxon>Lophotrochozoa</taxon>
        <taxon>Mollusca</taxon>
        <taxon>Gastropoda</taxon>
        <taxon>Caenogastropoda</taxon>
        <taxon>Sorbeoconcha</taxon>
        <taxon>Cerithioidea</taxon>
        <taxon>Batillariidae</taxon>
        <taxon>Batillaria</taxon>
    </lineage>
</organism>
<dbReference type="InterPro" id="IPR029157">
    <property type="entry name" value="CEP44_CC"/>
</dbReference>
<protein>
    <recommendedName>
        <fullName evidence="4">Centrosomal protein of 44 kDa</fullName>
    </recommendedName>
</protein>
<dbReference type="InterPro" id="IPR033603">
    <property type="entry name" value="CEP44"/>
</dbReference>
<evidence type="ECO:0000256" key="5">
    <source>
        <dbReference type="ARBA" id="ARBA00022490"/>
    </source>
</evidence>